<dbReference type="SUPFAM" id="SSF56219">
    <property type="entry name" value="DNase I-like"/>
    <property type="match status" value="1"/>
</dbReference>
<dbReference type="AlphaFoldDB" id="A0A2N1NHN6"/>
<sequence>MIILGNFNINLHKTNSILLTNNIDGNNNNKNYMTLVFYHKTLLTTLKTHTFKDIVKLYNETPSFTFKNSSNHTSYIDIIFVSPNLISHSICASIIEAPINTNHYLISLALNNKFFHSLNNNYTNRNH</sequence>
<feature type="non-terminal residue" evidence="1">
    <location>
        <position position="127"/>
    </location>
</feature>
<dbReference type="EMBL" id="LLXL01000372">
    <property type="protein sequence ID" value="PKK73437.1"/>
    <property type="molecule type" value="Genomic_DNA"/>
</dbReference>
<dbReference type="Proteomes" id="UP000233469">
    <property type="component" value="Unassembled WGS sequence"/>
</dbReference>
<reference evidence="1 2" key="1">
    <citation type="submission" date="2016-04" db="EMBL/GenBank/DDBJ databases">
        <title>Genome analyses suggest a sexual origin of heterokaryosis in a supposedly ancient asexual fungus.</title>
        <authorList>
            <person name="Ropars J."/>
            <person name="Sedzielewska K."/>
            <person name="Noel J."/>
            <person name="Charron P."/>
            <person name="Farinelli L."/>
            <person name="Marton T."/>
            <person name="Kruger M."/>
            <person name="Pelin A."/>
            <person name="Brachmann A."/>
            <person name="Corradi N."/>
        </authorList>
    </citation>
    <scope>NUCLEOTIDE SEQUENCE [LARGE SCALE GENOMIC DNA]</scope>
    <source>
        <strain evidence="1 2">C2</strain>
    </source>
</reference>
<dbReference type="Gene3D" id="3.60.10.10">
    <property type="entry name" value="Endonuclease/exonuclease/phosphatase"/>
    <property type="match status" value="1"/>
</dbReference>
<accession>A0A2N1NHN6</accession>
<protein>
    <submittedName>
        <fullName evidence="1">Uncharacterized protein</fullName>
    </submittedName>
</protein>
<gene>
    <name evidence="1" type="ORF">RhiirC2_740747</name>
</gene>
<evidence type="ECO:0000313" key="1">
    <source>
        <dbReference type="EMBL" id="PKK73437.1"/>
    </source>
</evidence>
<name>A0A2N1NHN6_9GLOM</name>
<reference evidence="1 2" key="2">
    <citation type="submission" date="2017-10" db="EMBL/GenBank/DDBJ databases">
        <title>Extensive intraspecific genome diversity in a model arbuscular mycorrhizal fungus.</title>
        <authorList>
            <person name="Chen E.C.H."/>
            <person name="Morin E."/>
            <person name="Baudet D."/>
            <person name="Noel J."/>
            <person name="Ndikumana S."/>
            <person name="Charron P."/>
            <person name="St-Onge C."/>
            <person name="Giorgi J."/>
            <person name="Grigoriev I.V."/>
            <person name="Roux C."/>
            <person name="Martin F.M."/>
            <person name="Corradi N."/>
        </authorList>
    </citation>
    <scope>NUCLEOTIDE SEQUENCE [LARGE SCALE GENOMIC DNA]</scope>
    <source>
        <strain evidence="1 2">C2</strain>
    </source>
</reference>
<dbReference type="VEuPathDB" id="FungiDB:FUN_018305"/>
<dbReference type="InterPro" id="IPR036691">
    <property type="entry name" value="Endo/exonu/phosph_ase_sf"/>
</dbReference>
<evidence type="ECO:0000313" key="2">
    <source>
        <dbReference type="Proteomes" id="UP000233469"/>
    </source>
</evidence>
<proteinExistence type="predicted"/>
<organism evidence="1 2">
    <name type="scientific">Rhizophagus irregularis</name>
    <dbReference type="NCBI Taxonomy" id="588596"/>
    <lineage>
        <taxon>Eukaryota</taxon>
        <taxon>Fungi</taxon>
        <taxon>Fungi incertae sedis</taxon>
        <taxon>Mucoromycota</taxon>
        <taxon>Glomeromycotina</taxon>
        <taxon>Glomeromycetes</taxon>
        <taxon>Glomerales</taxon>
        <taxon>Glomeraceae</taxon>
        <taxon>Rhizophagus</taxon>
    </lineage>
</organism>
<comment type="caution">
    <text evidence="1">The sequence shown here is derived from an EMBL/GenBank/DDBJ whole genome shotgun (WGS) entry which is preliminary data.</text>
</comment>